<accession>A0A1I8IJ07</accession>
<sequence length="1378" mass="152422">MQHSLHSFNAPQPPAFLDPLYSLEDCYYYSVPRFLDALHPTNRWLIGRIKCDDSDAIRRKLEVSPDFLRGKYFQVLDNPALYFQDKKAGSPMYHCKCVLYLTALGVALYMKARDVTETLLIQEDPYKDRVTAPTEVQFASHIQNANEGDFHAFPLFLVALRREFFAAMLPLQAAGWQPNTELALPLRRRYERRAFYFRDWLDIALHMLASKSFYPVHLLIESIIGAPSYRSSQLPLRLFKPGPKDPAPTPTGLVDAESLPPGLRMTGAPNLLEVAEQYDRYLQLKQTLHAVQQLKRQAECDGLNPELLMQAAQDHLPEPLDTQPAENSNRNNNAKSQAAQPVRKSKLTRDPDRIYCSEPLRILLYSLERDPQRKSLPQCIQAFNVYLRRKFFFDAEQLASGHPRARDLRNTATCLLNMARREQDIIENILARVRSGQCRFAHVKEHKVLDSRRLQHVATIDRLVDCLAHVLLQGKQLLTFLRVSQRRLPFPPSSVDFQPAPRTSLILSGVRYGLVRAFNATRTAWRYLTVDMMRKAAKDPSLVLHCRFGQRPSRDEVLAYDAEMKKLKKQKSSKKHLREHCPWLLGRSLSLRQPPPDFLHTQPQLLVRLRGSLRRRRFGSGRSVGHWTEALTGFEPGLQLGLQAFDEALIDVGVLGQLCWTIPVTAQFSRFTQPQFRSLAVCVACRRNSSMPSIEPERISCDRDGLADRIQYASAGQFQYLAGLALGPLAAFVAAAVAAFALPEAPAAAMVNRRQRGTSWTHHRTLAVIVLLRVVAHQLLDGVNHSRRQSAGRSESGGCLTAGGSIVGVAESATQRQQLADQHAAAAAQSPLLLGEIFAGAHRHLLVDAADLQLLSQLGRSVALHLPPGSAHSAKGEEHPISRDQSVSQPPAAGSHSAELCSPVGTPSGTPFCAGAAAAASADVAGASAWSFGPSCHRAGDRPDVAAAAACRTFDDLANCWLPAASCVDETHIVTILDLLDSAAGTKPVLGTAVPGGGGPVHSKAVDAVSQNDARPGQRVEVDARQQVPVSNDGEPIRCQARGRSGFLALSSIICEITDSSICRSNQTFNSPLQATAASSRRRLRRSGPDISNCLMDNTVFPARCLSCCSLAVHLTYAFVRNTARLHLIEPAAKRFANCIPCLRLNWRKLSVSQLNASALLFRRVNAATIGDPLLFIKAGAAFAERDPGHSDAAELEICLRSPTDTLLSHQRLIQALVFAALVALLVCQTEADPAKKRFSAPQAFDWKKRSTEVSGFKLLWGFAPDAWQLNSSAKLTFFPLFFLSSRKRFSAPQAFDWRKRFSAPQAFDWRKRFSAPQAFDWKKRFSAPRPTIGSAGLTLMKSEQPGAESRGQTDGLDDASNINIGPDHKTHVRDDKK</sequence>
<dbReference type="Proteomes" id="UP000095280">
    <property type="component" value="Unplaced"/>
</dbReference>
<feature type="region of interest" description="Disordered" evidence="1">
    <location>
        <begin position="866"/>
        <end position="901"/>
    </location>
</feature>
<name>A0A1I8IJ07_9PLAT</name>
<reference evidence="3" key="1">
    <citation type="submission" date="2016-11" db="UniProtKB">
        <authorList>
            <consortium name="WormBaseParasite"/>
        </authorList>
    </citation>
    <scope>IDENTIFICATION</scope>
</reference>
<evidence type="ECO:0000256" key="1">
    <source>
        <dbReference type="SAM" id="MobiDB-lite"/>
    </source>
</evidence>
<protein>
    <submittedName>
        <fullName evidence="3">ANK_REP_REGION domain-containing protein</fullName>
    </submittedName>
</protein>
<organism evidence="2 3">
    <name type="scientific">Macrostomum lignano</name>
    <dbReference type="NCBI Taxonomy" id="282301"/>
    <lineage>
        <taxon>Eukaryota</taxon>
        <taxon>Metazoa</taxon>
        <taxon>Spiralia</taxon>
        <taxon>Lophotrochozoa</taxon>
        <taxon>Platyhelminthes</taxon>
        <taxon>Rhabditophora</taxon>
        <taxon>Macrostomorpha</taxon>
        <taxon>Macrostomida</taxon>
        <taxon>Macrostomidae</taxon>
        <taxon>Macrostomum</taxon>
    </lineage>
</organism>
<evidence type="ECO:0000313" key="2">
    <source>
        <dbReference type="Proteomes" id="UP000095280"/>
    </source>
</evidence>
<feature type="compositionally biased region" description="Polar residues" evidence="1">
    <location>
        <begin position="324"/>
        <end position="339"/>
    </location>
</feature>
<keyword evidence="2" id="KW-1185">Reference proteome</keyword>
<dbReference type="WBParaSite" id="maker-uti_cns_0013173-snap-gene-0.2-mRNA-1">
    <property type="protein sequence ID" value="maker-uti_cns_0013173-snap-gene-0.2-mRNA-1"/>
    <property type="gene ID" value="maker-uti_cns_0013173-snap-gene-0.2"/>
</dbReference>
<evidence type="ECO:0000313" key="3">
    <source>
        <dbReference type="WBParaSite" id="maker-uti_cns_0013173-snap-gene-0.2-mRNA-1"/>
    </source>
</evidence>
<feature type="region of interest" description="Disordered" evidence="1">
    <location>
        <begin position="1335"/>
        <end position="1378"/>
    </location>
</feature>
<feature type="compositionally biased region" description="Basic and acidic residues" evidence="1">
    <location>
        <begin position="1367"/>
        <end position="1378"/>
    </location>
</feature>
<proteinExistence type="predicted"/>
<feature type="region of interest" description="Disordered" evidence="1">
    <location>
        <begin position="318"/>
        <end position="347"/>
    </location>
</feature>